<name>A0ABQ0KXT8_MYCCL</name>
<evidence type="ECO:0000313" key="2">
    <source>
        <dbReference type="EMBL" id="GAT43768.1"/>
    </source>
</evidence>
<evidence type="ECO:0000256" key="1">
    <source>
        <dbReference type="SAM" id="MobiDB-lite"/>
    </source>
</evidence>
<dbReference type="Proteomes" id="UP000815677">
    <property type="component" value="Unassembled WGS sequence"/>
</dbReference>
<gene>
    <name evidence="2" type="ORF">MCHLO_01436</name>
</gene>
<sequence length="208" mass="22992">MSSASEPPSPTATRPSSPAPSSTASSPPLTVVSRSSEESTPRERQRPRATTPELDQIMLDFEINSLDSDQYYRDMLAAAQGTQRVACAMVIEMVDEKDEHTMELVSLACRESVMEMLVAKFSEPQLAAVYVPKREIAVLVKMWIAEEMRRTARQITNLQDLIHGCILRYAEADKTAETGRAVLAARKIKAAELARMGFTKYVSGTLIP</sequence>
<proteinExistence type="predicted"/>
<feature type="region of interest" description="Disordered" evidence="1">
    <location>
        <begin position="1"/>
        <end position="55"/>
    </location>
</feature>
<evidence type="ECO:0000313" key="3">
    <source>
        <dbReference type="Proteomes" id="UP000815677"/>
    </source>
</evidence>
<reference evidence="2" key="1">
    <citation type="submission" date="2014-09" db="EMBL/GenBank/DDBJ databases">
        <title>Genome sequence of the luminous mushroom Mycena chlorophos for searching fungal bioluminescence genes.</title>
        <authorList>
            <person name="Tanaka Y."/>
            <person name="Kasuga D."/>
            <person name="Oba Y."/>
            <person name="Hase S."/>
            <person name="Sato K."/>
            <person name="Oba Y."/>
            <person name="Sakakibara Y."/>
        </authorList>
    </citation>
    <scope>NUCLEOTIDE SEQUENCE</scope>
</reference>
<feature type="compositionally biased region" description="Basic and acidic residues" evidence="1">
    <location>
        <begin position="35"/>
        <end position="46"/>
    </location>
</feature>
<keyword evidence="3" id="KW-1185">Reference proteome</keyword>
<organism evidence="2 3">
    <name type="scientific">Mycena chlorophos</name>
    <name type="common">Agaric fungus</name>
    <name type="synonym">Agaricus chlorophos</name>
    <dbReference type="NCBI Taxonomy" id="658473"/>
    <lineage>
        <taxon>Eukaryota</taxon>
        <taxon>Fungi</taxon>
        <taxon>Dikarya</taxon>
        <taxon>Basidiomycota</taxon>
        <taxon>Agaricomycotina</taxon>
        <taxon>Agaricomycetes</taxon>
        <taxon>Agaricomycetidae</taxon>
        <taxon>Agaricales</taxon>
        <taxon>Marasmiineae</taxon>
        <taxon>Mycenaceae</taxon>
        <taxon>Mycena</taxon>
    </lineage>
</organism>
<accession>A0ABQ0KXT8</accession>
<feature type="compositionally biased region" description="Low complexity" evidence="1">
    <location>
        <begin position="1"/>
        <end position="34"/>
    </location>
</feature>
<protein>
    <submittedName>
        <fullName evidence="2">Uncharacterized protein</fullName>
    </submittedName>
</protein>
<dbReference type="EMBL" id="DF839260">
    <property type="protein sequence ID" value="GAT43768.1"/>
    <property type="molecule type" value="Genomic_DNA"/>
</dbReference>